<evidence type="ECO:0000256" key="3">
    <source>
        <dbReference type="RuleBase" id="RU000535"/>
    </source>
</evidence>
<comment type="caution">
    <text evidence="4">The sequence shown here is derived from an EMBL/GenBank/DDBJ whole genome shotgun (WGS) entry which is preliminary data.</text>
</comment>
<dbReference type="Gene3D" id="2.30.33.40">
    <property type="entry name" value="GroES chaperonin"/>
    <property type="match status" value="1"/>
</dbReference>
<dbReference type="SMART" id="SM00883">
    <property type="entry name" value="Cpn10"/>
    <property type="match status" value="1"/>
</dbReference>
<dbReference type="Proteomes" id="UP001191019">
    <property type="component" value="Unassembled WGS sequence"/>
</dbReference>
<dbReference type="PANTHER" id="PTHR10772">
    <property type="entry name" value="10 KDA HEAT SHOCK PROTEIN"/>
    <property type="match status" value="1"/>
</dbReference>
<organism evidence="4 5">
    <name type="scientific">Candidatus Nanosyncoccus alces</name>
    <dbReference type="NCBI Taxonomy" id="2171997"/>
    <lineage>
        <taxon>Bacteria</taxon>
        <taxon>Candidatus Saccharimonadota</taxon>
        <taxon>Candidatus Nanosyncoccalia</taxon>
        <taxon>Candidatus Nanosyncoccales</taxon>
        <taxon>Candidatus Nanosyncoccaceae</taxon>
        <taxon>Candidatus Nanosyncoccus</taxon>
    </lineage>
</organism>
<evidence type="ECO:0000256" key="2">
    <source>
        <dbReference type="ARBA" id="ARBA00023186"/>
    </source>
</evidence>
<dbReference type="PROSITE" id="PS00681">
    <property type="entry name" value="CHAPERONINS_CPN10"/>
    <property type="match status" value="1"/>
</dbReference>
<evidence type="ECO:0000256" key="1">
    <source>
        <dbReference type="ARBA" id="ARBA00006975"/>
    </source>
</evidence>
<dbReference type="RefSeq" id="WP_129734561.1">
    <property type="nucleotide sequence ID" value="NZ_PRLM01000002.1"/>
</dbReference>
<dbReference type="InterPro" id="IPR037124">
    <property type="entry name" value="Chaperonin_GroES_sf"/>
</dbReference>
<reference evidence="4 5" key="1">
    <citation type="journal article" date="2018" name="bioRxiv">
        <title>Evidence of independent acquisition and adaption of ultra-small bacteria to human hosts across the highly diverse yet reduced genomes of the phylum Saccharibacteria.</title>
        <authorList>
            <person name="McLean J.S."/>
            <person name="Bor B."/>
            <person name="To T.T."/>
            <person name="Liu Q."/>
            <person name="Kearns K.A."/>
            <person name="Solden L.M."/>
            <person name="Wrighton K.C."/>
            <person name="He X."/>
            <person name="Shi W."/>
        </authorList>
    </citation>
    <scope>NUCLEOTIDE SEQUENCE [LARGE SCALE GENOMIC DNA]</scope>
    <source>
        <strain evidence="4 5">TM7_G3_2_Rum_HOT_351B</strain>
    </source>
</reference>
<reference evidence="4 5" key="2">
    <citation type="journal article" date="2020" name="Cell Rep.">
        <title>Acquisition and Adaptation of Ultra-small Parasitic Reduced Genome Bacteria to Mammalian Hosts.</title>
        <authorList>
            <person name="McLean J.S."/>
            <person name="Bor B."/>
            <person name="Kerns K.A."/>
            <person name="Liu Q."/>
            <person name="To T.T."/>
            <person name="Solden L."/>
            <person name="Hendrickson E.L."/>
            <person name="Wrighton K."/>
            <person name="Shi W."/>
            <person name="He X."/>
        </authorList>
    </citation>
    <scope>NUCLEOTIDE SEQUENCE [LARGE SCALE GENOMIC DNA]</scope>
    <source>
        <strain evidence="4 5">TM7_G3_2_Rum_HOT_351B</strain>
    </source>
</reference>
<dbReference type="InterPro" id="IPR020818">
    <property type="entry name" value="Chaperonin_GroES"/>
</dbReference>
<dbReference type="PANTHER" id="PTHR10772:SF63">
    <property type="entry name" value="20 KDA CHAPERONIN, CHLOROPLASTIC"/>
    <property type="match status" value="1"/>
</dbReference>
<proteinExistence type="inferred from homology"/>
<sequence>MALKPLKDRVVAKVEKPLEKTKSGILLGEAKEKPAYAVVESVGPEVKVVKKGDKIVYKEYSTTEIKVDETDYIILKEEDILATL</sequence>
<dbReference type="Pfam" id="PF00166">
    <property type="entry name" value="Cpn10"/>
    <property type="match status" value="1"/>
</dbReference>
<name>A0ABY0FNZ5_9BACT</name>
<protein>
    <recommendedName>
        <fullName evidence="3">10 kDa chaperonin</fullName>
    </recommendedName>
</protein>
<keyword evidence="2 3" id="KW-0143">Chaperone</keyword>
<dbReference type="EMBL" id="PRLM01000002">
    <property type="protein sequence ID" value="RYC74943.1"/>
    <property type="molecule type" value="Genomic_DNA"/>
</dbReference>
<dbReference type="InterPro" id="IPR018369">
    <property type="entry name" value="Chaprnonin_Cpn10_CS"/>
</dbReference>
<evidence type="ECO:0000313" key="4">
    <source>
        <dbReference type="EMBL" id="RYC74943.1"/>
    </source>
</evidence>
<dbReference type="PRINTS" id="PR00297">
    <property type="entry name" value="CHAPERONIN10"/>
</dbReference>
<accession>A0ABY0FNZ5</accession>
<gene>
    <name evidence="4" type="primary">groS</name>
    <name evidence="4" type="ORF">G3RUM_00220</name>
</gene>
<keyword evidence="5" id="KW-1185">Reference proteome</keyword>
<dbReference type="SUPFAM" id="SSF50129">
    <property type="entry name" value="GroES-like"/>
    <property type="match status" value="1"/>
</dbReference>
<dbReference type="InterPro" id="IPR011032">
    <property type="entry name" value="GroES-like_sf"/>
</dbReference>
<evidence type="ECO:0000313" key="5">
    <source>
        <dbReference type="Proteomes" id="UP001191019"/>
    </source>
</evidence>
<comment type="function">
    <text evidence="3">Together with the chaperonin GroEL, plays an essential role in assisting protein folding. The GroEL-GroES system forms a nano-cage that allows encapsulation of the non-native substrate proteins and provides a physical environment optimized to promote and accelerate protein folding. GroES binds to the apical surface of the GroEL ring, thereby capping the opening of the GroEL channel.</text>
</comment>
<comment type="similarity">
    <text evidence="1 3">Belongs to the GroES chaperonin family.</text>
</comment>
<comment type="subunit">
    <text evidence="3">Heptamer of 7 subunits arranged in a ring.</text>
</comment>
<dbReference type="CDD" id="cd00320">
    <property type="entry name" value="cpn10"/>
    <property type="match status" value="1"/>
</dbReference>